<evidence type="ECO:0000256" key="8">
    <source>
        <dbReference type="ARBA" id="ARBA00023136"/>
    </source>
</evidence>
<evidence type="ECO:0000256" key="6">
    <source>
        <dbReference type="ARBA" id="ARBA00022692"/>
    </source>
</evidence>
<dbReference type="InterPro" id="IPR003838">
    <property type="entry name" value="ABC3_permease_C"/>
</dbReference>
<feature type="transmembrane region" description="Helical" evidence="11">
    <location>
        <begin position="202"/>
        <end position="224"/>
    </location>
</feature>
<dbReference type="InterPro" id="IPR040690">
    <property type="entry name" value="FtsX_ECD"/>
</dbReference>
<evidence type="ECO:0000259" key="13">
    <source>
        <dbReference type="Pfam" id="PF18075"/>
    </source>
</evidence>
<evidence type="ECO:0000313" key="15">
    <source>
        <dbReference type="Proteomes" id="UP000295773"/>
    </source>
</evidence>
<evidence type="ECO:0000256" key="10">
    <source>
        <dbReference type="PIRNR" id="PIRNR003097"/>
    </source>
</evidence>
<dbReference type="NCBIfam" id="NF038347">
    <property type="entry name" value="FtsX_Gpos"/>
    <property type="match status" value="1"/>
</dbReference>
<evidence type="ECO:0000256" key="9">
    <source>
        <dbReference type="ARBA" id="ARBA00023306"/>
    </source>
</evidence>
<keyword evidence="6 11" id="KW-0812">Transmembrane</keyword>
<evidence type="ECO:0000259" key="12">
    <source>
        <dbReference type="Pfam" id="PF02687"/>
    </source>
</evidence>
<dbReference type="EMBL" id="SMBP01000029">
    <property type="protein sequence ID" value="TCU52949.1"/>
    <property type="molecule type" value="Genomic_DNA"/>
</dbReference>
<sequence>MSAAFSMTITLLLIAVFLLLTSNLSNITYHIEDALTIRATIDNVVTDQEKTTLQKKIEKLPHVTSVKLSSGDEELAAYKKEYESNDSLFSMYEGKTNPILDAFIIEVKDANNVKKLNAQIHDMKGIVKASYGGEETDAMIQTFSSMRTGSFLFIIFLTLVAMFLIANKIKMSIYTRKSEIAIMRFVGASNWCIRFPMMLEGILIGLAGAIVPAIVTVVGYHYVYLMLDGRMMSEMFRLQPSEPLSLQVAGILLLIGMGVGLFGSFFSTSRYLRWKR</sequence>
<evidence type="ECO:0000256" key="2">
    <source>
        <dbReference type="ARBA" id="ARBA00007379"/>
    </source>
</evidence>
<name>A0A4R3SWS5_9FIRM</name>
<dbReference type="PANTHER" id="PTHR47755">
    <property type="entry name" value="CELL DIVISION PROTEIN FTSX"/>
    <property type="match status" value="1"/>
</dbReference>
<dbReference type="Proteomes" id="UP000295773">
    <property type="component" value="Unassembled WGS sequence"/>
</dbReference>
<keyword evidence="15" id="KW-1185">Reference proteome</keyword>
<evidence type="ECO:0000256" key="11">
    <source>
        <dbReference type="SAM" id="Phobius"/>
    </source>
</evidence>
<comment type="function">
    <text evidence="10">Part of the ABC transporter FtsEX involved in asymmetric cellular division facilitating the initiation of sporulation.</text>
</comment>
<evidence type="ECO:0000256" key="1">
    <source>
        <dbReference type="ARBA" id="ARBA00004651"/>
    </source>
</evidence>
<comment type="similarity">
    <text evidence="2 10">Belongs to the ABC-4 integral membrane protein family. FtsX subfamily.</text>
</comment>
<dbReference type="AlphaFoldDB" id="A0A4R3SWS5"/>
<dbReference type="InterPro" id="IPR004513">
    <property type="entry name" value="FtsX"/>
</dbReference>
<keyword evidence="4 10" id="KW-1003">Cell membrane</keyword>
<protein>
    <recommendedName>
        <fullName evidence="3 10">Cell division protein FtsX</fullName>
    </recommendedName>
</protein>
<evidence type="ECO:0000313" key="14">
    <source>
        <dbReference type="EMBL" id="TCU52949.1"/>
    </source>
</evidence>
<feature type="domain" description="FtsX extracellular" evidence="13">
    <location>
        <begin position="36"/>
        <end position="126"/>
    </location>
</feature>
<keyword evidence="7 11" id="KW-1133">Transmembrane helix</keyword>
<dbReference type="PANTHER" id="PTHR47755:SF1">
    <property type="entry name" value="CELL DIVISION PROTEIN FTSX"/>
    <property type="match status" value="1"/>
</dbReference>
<organism evidence="14 15">
    <name type="scientific">Longicatena caecimuris</name>
    <dbReference type="NCBI Taxonomy" id="1796635"/>
    <lineage>
        <taxon>Bacteria</taxon>
        <taxon>Bacillati</taxon>
        <taxon>Bacillota</taxon>
        <taxon>Erysipelotrichia</taxon>
        <taxon>Erysipelotrichales</taxon>
        <taxon>Erysipelotrichaceae</taxon>
        <taxon>Longicatena</taxon>
    </lineage>
</organism>
<dbReference type="Gene3D" id="3.30.70.3040">
    <property type="match status" value="1"/>
</dbReference>
<keyword evidence="5 10" id="KW-0132">Cell division</keyword>
<evidence type="ECO:0000256" key="4">
    <source>
        <dbReference type="ARBA" id="ARBA00022475"/>
    </source>
</evidence>
<dbReference type="Pfam" id="PF02687">
    <property type="entry name" value="FtsX"/>
    <property type="match status" value="1"/>
</dbReference>
<feature type="domain" description="ABC3 transporter permease C-terminal" evidence="12">
    <location>
        <begin position="152"/>
        <end position="273"/>
    </location>
</feature>
<dbReference type="PIRSF" id="PIRSF003097">
    <property type="entry name" value="FtsX"/>
    <property type="match status" value="1"/>
</dbReference>
<dbReference type="Pfam" id="PF18075">
    <property type="entry name" value="FtsX_ECD"/>
    <property type="match status" value="1"/>
</dbReference>
<feature type="transmembrane region" description="Helical" evidence="11">
    <location>
        <begin position="149"/>
        <end position="167"/>
    </location>
</feature>
<evidence type="ECO:0000256" key="3">
    <source>
        <dbReference type="ARBA" id="ARBA00021907"/>
    </source>
</evidence>
<comment type="caution">
    <text evidence="14">The sequence shown here is derived from an EMBL/GenBank/DDBJ whole genome shotgun (WGS) entry which is preliminary data.</text>
</comment>
<comment type="subcellular location">
    <subcellularLocation>
        <location evidence="1">Cell membrane</location>
        <topology evidence="1">Multi-pass membrane protein</topology>
    </subcellularLocation>
</comment>
<dbReference type="GO" id="GO:0051301">
    <property type="term" value="P:cell division"/>
    <property type="evidence" value="ECO:0007669"/>
    <property type="project" value="UniProtKB-KW"/>
</dbReference>
<evidence type="ECO:0000256" key="7">
    <source>
        <dbReference type="ARBA" id="ARBA00022989"/>
    </source>
</evidence>
<keyword evidence="9 10" id="KW-0131">Cell cycle</keyword>
<reference evidence="14 15" key="1">
    <citation type="submission" date="2019-03" db="EMBL/GenBank/DDBJ databases">
        <title>Genomic Encyclopedia of Type Strains, Phase IV (KMG-IV): sequencing the most valuable type-strain genomes for metagenomic binning, comparative biology and taxonomic classification.</title>
        <authorList>
            <person name="Goeker M."/>
        </authorList>
    </citation>
    <scope>NUCLEOTIDE SEQUENCE [LARGE SCALE GENOMIC DNA]</scope>
    <source>
        <strain evidence="14 15">DSM 29481</strain>
    </source>
</reference>
<keyword evidence="8 10" id="KW-0472">Membrane</keyword>
<feature type="transmembrane region" description="Helical" evidence="11">
    <location>
        <begin position="244"/>
        <end position="266"/>
    </location>
</feature>
<dbReference type="InterPro" id="IPR058204">
    <property type="entry name" value="FtsX_firmicutes-type"/>
</dbReference>
<gene>
    <name evidence="14" type="ORF">EDD61_12920</name>
</gene>
<evidence type="ECO:0000256" key="5">
    <source>
        <dbReference type="ARBA" id="ARBA00022618"/>
    </source>
</evidence>
<dbReference type="GO" id="GO:0005886">
    <property type="term" value="C:plasma membrane"/>
    <property type="evidence" value="ECO:0007669"/>
    <property type="project" value="UniProtKB-SubCell"/>
</dbReference>
<accession>A0A4R3SWS5</accession>
<proteinExistence type="inferred from homology"/>